<proteinExistence type="predicted"/>
<dbReference type="EMBL" id="JBJQOH010000007">
    <property type="protein sequence ID" value="KAL3678832.1"/>
    <property type="molecule type" value="Genomic_DNA"/>
</dbReference>
<gene>
    <name evidence="2" type="ORF">R1sor_021788</name>
</gene>
<name>A0ABD3GKZ6_9MARC</name>
<organism evidence="2 3">
    <name type="scientific">Riccia sorocarpa</name>
    <dbReference type="NCBI Taxonomy" id="122646"/>
    <lineage>
        <taxon>Eukaryota</taxon>
        <taxon>Viridiplantae</taxon>
        <taxon>Streptophyta</taxon>
        <taxon>Embryophyta</taxon>
        <taxon>Marchantiophyta</taxon>
        <taxon>Marchantiopsida</taxon>
        <taxon>Marchantiidae</taxon>
        <taxon>Marchantiales</taxon>
        <taxon>Ricciaceae</taxon>
        <taxon>Riccia</taxon>
    </lineage>
</organism>
<protein>
    <submittedName>
        <fullName evidence="2">Uncharacterized protein</fullName>
    </submittedName>
</protein>
<evidence type="ECO:0000256" key="1">
    <source>
        <dbReference type="SAM" id="Coils"/>
    </source>
</evidence>
<keyword evidence="3" id="KW-1185">Reference proteome</keyword>
<feature type="coiled-coil region" evidence="1">
    <location>
        <begin position="3"/>
        <end position="44"/>
    </location>
</feature>
<accession>A0ABD3GKZ6</accession>
<dbReference type="AlphaFoldDB" id="A0ABD3GKZ6"/>
<dbReference type="Proteomes" id="UP001633002">
    <property type="component" value="Unassembled WGS sequence"/>
</dbReference>
<sequence>MTISRLEADLKAARQDVSTQAKQDEELEARLKSVSGQMEVLKDATIAKLREELAISNPSVAAEPQSVSGKVQGRISHRVAEDIELR</sequence>
<evidence type="ECO:0000313" key="3">
    <source>
        <dbReference type="Proteomes" id="UP001633002"/>
    </source>
</evidence>
<evidence type="ECO:0000313" key="2">
    <source>
        <dbReference type="EMBL" id="KAL3678832.1"/>
    </source>
</evidence>
<keyword evidence="1" id="KW-0175">Coiled coil</keyword>
<reference evidence="2 3" key="1">
    <citation type="submission" date="2024-09" db="EMBL/GenBank/DDBJ databases">
        <title>Chromosome-scale assembly of Riccia sorocarpa.</title>
        <authorList>
            <person name="Paukszto L."/>
        </authorList>
    </citation>
    <scope>NUCLEOTIDE SEQUENCE [LARGE SCALE GENOMIC DNA]</scope>
    <source>
        <strain evidence="2">LP-2024</strain>
        <tissue evidence="2">Aerial parts of the thallus</tissue>
    </source>
</reference>
<comment type="caution">
    <text evidence="2">The sequence shown here is derived from an EMBL/GenBank/DDBJ whole genome shotgun (WGS) entry which is preliminary data.</text>
</comment>